<dbReference type="RefSeq" id="WP_191304573.1">
    <property type="nucleotide sequence ID" value="NZ_BNAR01000019.1"/>
</dbReference>
<dbReference type="InterPro" id="IPR025646">
    <property type="entry name" value="DUF4350"/>
</dbReference>
<sequence>MTAVSPDARRIWTAARGPVLIGAVILLAAVVIALLRGSGEGGALDPRSFRPEGSHAVADLLEQNGVRVELTDNASSVDGATLFVPQPNLIDPERLADLSRRASATVLLAPATGVARLEPETRQPGCPLADRAGAATMGGFVYEGELRCYDSTLVRTGTVTTIGYGGIFTNRDIDSEGNAALALSLLGQHERLVWYVPSAADRSQQKSLTDLVPDGWKFAALQLGIAVVLIALWRARRLGRVVPEPLPVVVRAAETVEGRARLYRRSHAASHAASVLRQATRDRLAPLLGVPPGEDPSEEIARRTSRPAAAVRSLLYDTGPVDDRGLVALAAELDAVENEVRKG</sequence>
<gene>
    <name evidence="3" type="ORF">GCM10017774_79560</name>
</gene>
<keyword evidence="1" id="KW-1133">Transmembrane helix</keyword>
<evidence type="ECO:0000256" key="1">
    <source>
        <dbReference type="SAM" id="Phobius"/>
    </source>
</evidence>
<accession>A0ABQ3MUX5</accession>
<proteinExistence type="predicted"/>
<name>A0ABQ3MUX5_9PSEU</name>
<keyword evidence="4" id="KW-1185">Reference proteome</keyword>
<comment type="caution">
    <text evidence="3">The sequence shown here is derived from an EMBL/GenBank/DDBJ whole genome shotgun (WGS) entry which is preliminary data.</text>
</comment>
<organism evidence="3 4">
    <name type="scientific">Lentzea cavernae</name>
    <dbReference type="NCBI Taxonomy" id="2020703"/>
    <lineage>
        <taxon>Bacteria</taxon>
        <taxon>Bacillati</taxon>
        <taxon>Actinomycetota</taxon>
        <taxon>Actinomycetes</taxon>
        <taxon>Pseudonocardiales</taxon>
        <taxon>Pseudonocardiaceae</taxon>
        <taxon>Lentzea</taxon>
    </lineage>
</organism>
<feature type="domain" description="DUF4350" evidence="2">
    <location>
        <begin position="49"/>
        <end position="186"/>
    </location>
</feature>
<evidence type="ECO:0000313" key="4">
    <source>
        <dbReference type="Proteomes" id="UP000605568"/>
    </source>
</evidence>
<evidence type="ECO:0000259" key="2">
    <source>
        <dbReference type="Pfam" id="PF14258"/>
    </source>
</evidence>
<feature type="transmembrane region" description="Helical" evidence="1">
    <location>
        <begin position="19"/>
        <end position="39"/>
    </location>
</feature>
<keyword evidence="1" id="KW-0472">Membrane</keyword>
<dbReference type="EMBL" id="BNAR01000019">
    <property type="protein sequence ID" value="GHH58343.1"/>
    <property type="molecule type" value="Genomic_DNA"/>
</dbReference>
<dbReference type="Pfam" id="PF14258">
    <property type="entry name" value="DUF4350"/>
    <property type="match status" value="1"/>
</dbReference>
<reference evidence="4" key="1">
    <citation type="journal article" date="2019" name="Int. J. Syst. Evol. Microbiol.">
        <title>The Global Catalogue of Microorganisms (GCM) 10K type strain sequencing project: providing services to taxonomists for standard genome sequencing and annotation.</title>
        <authorList>
            <consortium name="The Broad Institute Genomics Platform"/>
            <consortium name="The Broad Institute Genome Sequencing Center for Infectious Disease"/>
            <person name="Wu L."/>
            <person name="Ma J."/>
        </authorList>
    </citation>
    <scope>NUCLEOTIDE SEQUENCE [LARGE SCALE GENOMIC DNA]</scope>
    <source>
        <strain evidence="4">CGMCC 4.7367</strain>
    </source>
</reference>
<dbReference type="Proteomes" id="UP000605568">
    <property type="component" value="Unassembled WGS sequence"/>
</dbReference>
<evidence type="ECO:0000313" key="3">
    <source>
        <dbReference type="EMBL" id="GHH58343.1"/>
    </source>
</evidence>
<keyword evidence="1" id="KW-0812">Transmembrane</keyword>
<protein>
    <recommendedName>
        <fullName evidence="2">DUF4350 domain-containing protein</fullName>
    </recommendedName>
</protein>